<dbReference type="GO" id="GO:0007264">
    <property type="term" value="P:small GTPase-mediated signal transduction"/>
    <property type="evidence" value="ECO:0007669"/>
    <property type="project" value="InterPro"/>
</dbReference>
<feature type="domain" description="SAM" evidence="7">
    <location>
        <begin position="42"/>
        <end position="100"/>
    </location>
</feature>
<feature type="compositionally biased region" description="Low complexity" evidence="4">
    <location>
        <begin position="536"/>
        <end position="560"/>
    </location>
</feature>
<dbReference type="Gene3D" id="1.10.150.50">
    <property type="entry name" value="Transcription Factor, Ets-1"/>
    <property type="match status" value="1"/>
</dbReference>
<dbReference type="SMART" id="SM00147">
    <property type="entry name" value="RasGEF"/>
    <property type="match status" value="1"/>
</dbReference>
<dbReference type="PANTHER" id="PTHR14247">
    <property type="entry name" value="BREAST CANCER ANTI-ESTROGEN RESISTANCE PROTEIN 3 HOMOLOG-LIKE PROTEIN"/>
    <property type="match status" value="1"/>
</dbReference>
<evidence type="ECO:0000256" key="4">
    <source>
        <dbReference type="SAM" id="MobiDB-lite"/>
    </source>
</evidence>
<gene>
    <name evidence="8" type="ORF">g.11888</name>
</gene>
<dbReference type="PROSITE" id="PS50009">
    <property type="entry name" value="RASGEF_CAT"/>
    <property type="match status" value="1"/>
</dbReference>
<dbReference type="InterPro" id="IPR001895">
    <property type="entry name" value="RASGEF_cat_dom"/>
</dbReference>
<dbReference type="SUPFAM" id="SSF55550">
    <property type="entry name" value="SH2 domain"/>
    <property type="match status" value="1"/>
</dbReference>
<dbReference type="SMART" id="SM00252">
    <property type="entry name" value="SH2"/>
    <property type="match status" value="1"/>
</dbReference>
<organism evidence="8">
    <name type="scientific">Clastoptera arizonana</name>
    <name type="common">Arizona spittle bug</name>
    <dbReference type="NCBI Taxonomy" id="38151"/>
    <lineage>
        <taxon>Eukaryota</taxon>
        <taxon>Metazoa</taxon>
        <taxon>Ecdysozoa</taxon>
        <taxon>Arthropoda</taxon>
        <taxon>Hexapoda</taxon>
        <taxon>Insecta</taxon>
        <taxon>Pterygota</taxon>
        <taxon>Neoptera</taxon>
        <taxon>Paraneoptera</taxon>
        <taxon>Hemiptera</taxon>
        <taxon>Auchenorrhyncha</taxon>
        <taxon>Cercopoidea</taxon>
        <taxon>Clastopteridae</taxon>
        <taxon>Clastoptera</taxon>
    </lineage>
</organism>
<dbReference type="SMART" id="SM00454">
    <property type="entry name" value="SAM"/>
    <property type="match status" value="1"/>
</dbReference>
<dbReference type="AlphaFoldDB" id="A0A1B6CI19"/>
<keyword evidence="2" id="KW-0344">Guanine-nucleotide releasing factor</keyword>
<evidence type="ECO:0000256" key="2">
    <source>
        <dbReference type="PROSITE-ProRule" id="PRU00168"/>
    </source>
</evidence>
<evidence type="ECO:0000256" key="1">
    <source>
        <dbReference type="ARBA" id="ARBA00022999"/>
    </source>
</evidence>
<evidence type="ECO:0000313" key="8">
    <source>
        <dbReference type="EMBL" id="JAS13023.1"/>
    </source>
</evidence>
<feature type="domain" description="SH2" evidence="5">
    <location>
        <begin position="182"/>
        <end position="281"/>
    </location>
</feature>
<dbReference type="EMBL" id="GEDC01024275">
    <property type="protein sequence ID" value="JAS13023.1"/>
    <property type="molecule type" value="Transcribed_RNA"/>
</dbReference>
<dbReference type="Pfam" id="PF00536">
    <property type="entry name" value="SAM_1"/>
    <property type="match status" value="1"/>
</dbReference>
<dbReference type="InterPro" id="IPR013761">
    <property type="entry name" value="SAM/pointed_sf"/>
</dbReference>
<dbReference type="InterPro" id="IPR036860">
    <property type="entry name" value="SH2_dom_sf"/>
</dbReference>
<dbReference type="InterPro" id="IPR051853">
    <property type="entry name" value="SH2-Ras-GEF_adapter"/>
</dbReference>
<dbReference type="PROSITE" id="PS50001">
    <property type="entry name" value="SH2"/>
    <property type="match status" value="1"/>
</dbReference>
<dbReference type="InterPro" id="IPR001660">
    <property type="entry name" value="SAM"/>
</dbReference>
<dbReference type="GO" id="GO:0001784">
    <property type="term" value="F:phosphotyrosine residue binding"/>
    <property type="evidence" value="ECO:0007669"/>
    <property type="project" value="InterPro"/>
</dbReference>
<feature type="compositionally biased region" description="Polar residues" evidence="4">
    <location>
        <begin position="355"/>
        <end position="375"/>
    </location>
</feature>
<protein>
    <recommendedName>
        <fullName evidence="9">SH2 domain-containing protein</fullName>
    </recommendedName>
</protein>
<dbReference type="InterPro" id="IPR000980">
    <property type="entry name" value="SH2"/>
</dbReference>
<feature type="domain" description="Ras-GEF" evidence="6">
    <location>
        <begin position="662"/>
        <end position="922"/>
    </location>
</feature>
<dbReference type="SUPFAM" id="SSF48366">
    <property type="entry name" value="Ras GEF"/>
    <property type="match status" value="1"/>
</dbReference>
<feature type="compositionally biased region" description="Polar residues" evidence="4">
    <location>
        <begin position="393"/>
        <end position="412"/>
    </location>
</feature>
<dbReference type="CDD" id="cd10337">
    <property type="entry name" value="SH2_BCAR3"/>
    <property type="match status" value="1"/>
</dbReference>
<dbReference type="InterPro" id="IPR023578">
    <property type="entry name" value="Ras_GEF_dom_sf"/>
</dbReference>
<sequence length="964" mass="106802">MGKSSSKLKKKDRSQSIAWSFRFPSLISLSRRKMPVTGPHLDVPQWLTILDLTQYAHLFEKFNGVEDLLRFTEADIKDLGIKNASHRARMVSSLVALRAKYDKGNRRKDKPQRHSVAVDTGRLVNQNGTSDILVVSNVLQSKSLCNIRMEAIPDPTADPVQLKKALEWELSLDSRDLRSHAWYHGAIPRTRAEEIVLENGDFLVRDCTSQPGNYVLSCRSKGQGLHFVINKVVIHPDTVYERVQYQFEDDAYDTVPDLITYYVGSGKPISIASNAKIQTPKNRMYPLSFYATKYGLQQQISSGGMQVVSPLASPMSSASGTLRLNTYNNYRSPVHSPPRTKREIPPRLPSKKQRSLSLASETNGKGSLSLPQRGSSVDDRSSSPDGIILDPTMTKSCQETTSANGSKFSTHSLPRGAGINSHKLPFINSSGTATVPRNLKILRVTSDPALSPCVERRRFEFNDEKQEVEDTDTSVDPPPKPSRIPSLLRTTSKDSTIVDSEFSVNDSRPDSCTLSDNPQYPINHHTTFQRVVSYHASGSDSGNGSGDSAQSSAAGDASESTMPCSTLPPHRPSGVVIKNPRYIHTMLHSQGLSTSCSSTTLKAFDYDSTVEDSILMLSTANLELPSLFDLDNFQTLLLPTLENKPLDATALQGVRVMLQETGSRIIANHLTRMDLELTIGTNHNWDGDLGLRISSGIELITLPVGHQIRKDLIERTQCIKLLVAVTILTSSTDSERAEMLNKWIQVAVDTKTALGNLFGFSSVMMGLCMPQIQRLTSTWHILRQKFTDSAFNFEAKLRPTLKNMNECANPQAPNTTIPHLIPFVLLQERTLEDILGTNTTTISTLETSCLSSWESSTSDFGLSTLFAHLETARKFGESINSFRRNSEIVLGDSKVDELLLDMFRTEFHLKFLWGSRGAVVSAPERHSKFEQVLTVMSEKCELPMESFADPANNQNYCPAIGTSV</sequence>
<dbReference type="Gene3D" id="1.10.840.10">
    <property type="entry name" value="Ras guanine-nucleotide exchange factors catalytic domain"/>
    <property type="match status" value="1"/>
</dbReference>
<dbReference type="Pfam" id="PF00617">
    <property type="entry name" value="RasGEF"/>
    <property type="match status" value="1"/>
</dbReference>
<dbReference type="FunFam" id="1.10.840.10:FF:000015">
    <property type="entry name" value="Uncharacterized protein, isoform A"/>
    <property type="match status" value="1"/>
</dbReference>
<dbReference type="InterPro" id="IPR044102">
    <property type="entry name" value="SH2_SHEP1/BCAR3/NSP1"/>
</dbReference>
<keyword evidence="1 3" id="KW-0727">SH2 domain</keyword>
<dbReference type="InterPro" id="IPR036964">
    <property type="entry name" value="RASGEF_cat_dom_sf"/>
</dbReference>
<dbReference type="FunFam" id="3.30.505.10:FF:000013">
    <property type="entry name" value="SH2 domain-containing protein 3C isoform X1"/>
    <property type="match status" value="1"/>
</dbReference>
<feature type="region of interest" description="Disordered" evidence="4">
    <location>
        <begin position="461"/>
        <end position="520"/>
    </location>
</feature>
<dbReference type="GO" id="GO:0005085">
    <property type="term" value="F:guanyl-nucleotide exchange factor activity"/>
    <property type="evidence" value="ECO:0007669"/>
    <property type="project" value="UniProtKB-KW"/>
</dbReference>
<name>A0A1B6CI19_9HEMI</name>
<feature type="compositionally biased region" description="Polar residues" evidence="4">
    <location>
        <begin position="488"/>
        <end position="520"/>
    </location>
</feature>
<accession>A0A1B6CI19</accession>
<feature type="region of interest" description="Disordered" evidence="4">
    <location>
        <begin position="327"/>
        <end position="432"/>
    </location>
</feature>
<dbReference type="CDD" id="cd09487">
    <property type="entry name" value="SAM_superfamily"/>
    <property type="match status" value="1"/>
</dbReference>
<reference evidence="8" key="1">
    <citation type="submission" date="2015-12" db="EMBL/GenBank/DDBJ databases">
        <title>De novo transcriptome assembly of four potential Pierce s Disease insect vectors from Arizona vineyards.</title>
        <authorList>
            <person name="Tassone E.E."/>
        </authorList>
    </citation>
    <scope>NUCLEOTIDE SEQUENCE</scope>
</reference>
<feature type="region of interest" description="Disordered" evidence="4">
    <location>
        <begin position="535"/>
        <end position="575"/>
    </location>
</feature>
<dbReference type="PRINTS" id="PR00401">
    <property type="entry name" value="SH2DOMAIN"/>
</dbReference>
<dbReference type="Pfam" id="PF00017">
    <property type="entry name" value="SH2"/>
    <property type="match status" value="1"/>
</dbReference>
<evidence type="ECO:0008006" key="9">
    <source>
        <dbReference type="Google" id="ProtNLM"/>
    </source>
</evidence>
<evidence type="ECO:0000259" key="6">
    <source>
        <dbReference type="PROSITE" id="PS50009"/>
    </source>
</evidence>
<dbReference type="PROSITE" id="PS50105">
    <property type="entry name" value="SAM_DOMAIN"/>
    <property type="match status" value="1"/>
</dbReference>
<evidence type="ECO:0000256" key="3">
    <source>
        <dbReference type="PROSITE-ProRule" id="PRU00191"/>
    </source>
</evidence>
<evidence type="ECO:0000259" key="5">
    <source>
        <dbReference type="PROSITE" id="PS50001"/>
    </source>
</evidence>
<evidence type="ECO:0000259" key="7">
    <source>
        <dbReference type="PROSITE" id="PS50105"/>
    </source>
</evidence>
<dbReference type="SUPFAM" id="SSF47769">
    <property type="entry name" value="SAM/Pointed domain"/>
    <property type="match status" value="1"/>
</dbReference>
<dbReference type="PANTHER" id="PTHR14247:SF8">
    <property type="entry name" value="RAS-GEF DOMAIN-CONTAINING PROTEIN"/>
    <property type="match status" value="1"/>
</dbReference>
<dbReference type="Gene3D" id="3.30.505.10">
    <property type="entry name" value="SH2 domain"/>
    <property type="match status" value="1"/>
</dbReference>
<proteinExistence type="predicted"/>